<dbReference type="SUPFAM" id="SSF46785">
    <property type="entry name" value="Winged helix' DNA-binding domain"/>
    <property type="match status" value="1"/>
</dbReference>
<dbReference type="RefSeq" id="WP_349299788.1">
    <property type="nucleotide sequence ID" value="NZ_JBEDNQ010000008.1"/>
</dbReference>
<dbReference type="PANTHER" id="PTHR43537:SF24">
    <property type="entry name" value="GLUCONATE OPERON TRANSCRIPTIONAL REPRESSOR"/>
    <property type="match status" value="1"/>
</dbReference>
<accession>A0ABV1KE28</accession>
<keyword evidence="6" id="KW-1185">Reference proteome</keyword>
<comment type="caution">
    <text evidence="5">The sequence shown here is derived from an EMBL/GenBank/DDBJ whole genome shotgun (WGS) entry which is preliminary data.</text>
</comment>
<reference evidence="5 6" key="1">
    <citation type="submission" date="2024-03" db="EMBL/GenBank/DDBJ databases">
        <title>Draft genome sequence of Pseudonocardia nematodicida JCM 31783.</title>
        <authorList>
            <person name="Butdee W."/>
            <person name="Duangmal K."/>
        </authorList>
    </citation>
    <scope>NUCLEOTIDE SEQUENCE [LARGE SCALE GENOMIC DNA]</scope>
    <source>
        <strain evidence="5 6">JCM 31783</strain>
    </source>
</reference>
<dbReference type="CDD" id="cd07377">
    <property type="entry name" value="WHTH_GntR"/>
    <property type="match status" value="1"/>
</dbReference>
<evidence type="ECO:0000313" key="5">
    <source>
        <dbReference type="EMBL" id="MEQ3552717.1"/>
    </source>
</evidence>
<feature type="domain" description="HTH gntR-type" evidence="4">
    <location>
        <begin position="31"/>
        <end position="98"/>
    </location>
</feature>
<dbReference type="InterPro" id="IPR036388">
    <property type="entry name" value="WH-like_DNA-bd_sf"/>
</dbReference>
<evidence type="ECO:0000256" key="1">
    <source>
        <dbReference type="ARBA" id="ARBA00023015"/>
    </source>
</evidence>
<evidence type="ECO:0000256" key="2">
    <source>
        <dbReference type="ARBA" id="ARBA00023125"/>
    </source>
</evidence>
<name>A0ABV1KE28_9PSEU</name>
<dbReference type="InterPro" id="IPR011711">
    <property type="entry name" value="GntR_C"/>
</dbReference>
<dbReference type="InterPro" id="IPR000524">
    <property type="entry name" value="Tscrpt_reg_HTH_GntR"/>
</dbReference>
<keyword evidence="3" id="KW-0804">Transcription</keyword>
<sequence>MSEVTAEPVSDVPYDPTGEISRLLKLEDRRESAVAQIAVWIAEGIVVGRLHPGRDLNSVELAGRFNSSRTPVREALMLLESEGLVEIKARKRPRVASFPSERVREIYFVRRRLLALVGELAAQRATDDDIALLGDRLARMERAVEAGDVDEYFWCHVDTQGHLQRIASNQILADILDSLALRTLVLRHTSLGQGERLRESFKDQVRIHEALAARDSELAAMLLSRATQAALDAILEMIESTL</sequence>
<protein>
    <submittedName>
        <fullName evidence="5">GntR family transcriptional regulator</fullName>
    </submittedName>
</protein>
<dbReference type="InterPro" id="IPR036390">
    <property type="entry name" value="WH_DNA-bd_sf"/>
</dbReference>
<proteinExistence type="predicted"/>
<dbReference type="EMBL" id="JBEDNQ010000008">
    <property type="protein sequence ID" value="MEQ3552717.1"/>
    <property type="molecule type" value="Genomic_DNA"/>
</dbReference>
<evidence type="ECO:0000313" key="6">
    <source>
        <dbReference type="Proteomes" id="UP001494902"/>
    </source>
</evidence>
<dbReference type="SMART" id="SM00345">
    <property type="entry name" value="HTH_GNTR"/>
    <property type="match status" value="1"/>
</dbReference>
<evidence type="ECO:0000259" key="4">
    <source>
        <dbReference type="PROSITE" id="PS50949"/>
    </source>
</evidence>
<dbReference type="Pfam" id="PF00392">
    <property type="entry name" value="GntR"/>
    <property type="match status" value="1"/>
</dbReference>
<dbReference type="Gene3D" id="1.20.120.530">
    <property type="entry name" value="GntR ligand-binding domain-like"/>
    <property type="match status" value="1"/>
</dbReference>
<keyword evidence="1" id="KW-0805">Transcription regulation</keyword>
<evidence type="ECO:0000256" key="3">
    <source>
        <dbReference type="ARBA" id="ARBA00023163"/>
    </source>
</evidence>
<dbReference type="InterPro" id="IPR008920">
    <property type="entry name" value="TF_FadR/GntR_C"/>
</dbReference>
<keyword evidence="2" id="KW-0238">DNA-binding</keyword>
<dbReference type="Gene3D" id="1.10.10.10">
    <property type="entry name" value="Winged helix-like DNA-binding domain superfamily/Winged helix DNA-binding domain"/>
    <property type="match status" value="1"/>
</dbReference>
<gene>
    <name evidence="5" type="ORF">WIS52_19770</name>
</gene>
<dbReference type="SMART" id="SM00895">
    <property type="entry name" value="FCD"/>
    <property type="match status" value="1"/>
</dbReference>
<organism evidence="5 6">
    <name type="scientific">Pseudonocardia nematodicida</name>
    <dbReference type="NCBI Taxonomy" id="1206997"/>
    <lineage>
        <taxon>Bacteria</taxon>
        <taxon>Bacillati</taxon>
        <taxon>Actinomycetota</taxon>
        <taxon>Actinomycetes</taxon>
        <taxon>Pseudonocardiales</taxon>
        <taxon>Pseudonocardiaceae</taxon>
        <taxon>Pseudonocardia</taxon>
    </lineage>
</organism>
<dbReference type="Proteomes" id="UP001494902">
    <property type="component" value="Unassembled WGS sequence"/>
</dbReference>
<dbReference type="PANTHER" id="PTHR43537">
    <property type="entry name" value="TRANSCRIPTIONAL REGULATOR, GNTR FAMILY"/>
    <property type="match status" value="1"/>
</dbReference>
<dbReference type="SUPFAM" id="SSF48008">
    <property type="entry name" value="GntR ligand-binding domain-like"/>
    <property type="match status" value="1"/>
</dbReference>
<dbReference type="PROSITE" id="PS50949">
    <property type="entry name" value="HTH_GNTR"/>
    <property type="match status" value="1"/>
</dbReference>
<dbReference type="Pfam" id="PF07729">
    <property type="entry name" value="FCD"/>
    <property type="match status" value="1"/>
</dbReference>